<dbReference type="CDD" id="cd00161">
    <property type="entry name" value="beta-trefoil_Ricin-like"/>
    <property type="match status" value="1"/>
</dbReference>
<evidence type="ECO:0000313" key="6">
    <source>
        <dbReference type="Proteomes" id="UP000612055"/>
    </source>
</evidence>
<accession>A0A835XKG5</accession>
<gene>
    <name evidence="5" type="ORF">HYH03_015765</name>
</gene>
<sequence length="2789" mass="295741">MAARPLLWLGRVAAASVLVAALLCAQGSGEGVSVEVQLRSGPVRLRAAEEGRYPTAEGEGGNALRLFLVHYQEAAAQALRDDLVNLGGAQVLSYAAQDTLLVLASPEAVAKYGSRHGAMLADYMAGLKVSPESVRVTKAAAEDARRRLERRLLSTAAGSSEIAPTSGSGADVGVLAESSVLQSVRTWDSVPRAGGLQRALDGPERRSLVEPGSAAAQPSSAQLLGSAVQLLPTLALIERQDLLGSWPALMAAALGRGDAETDVCHPRIEDDGLYGTGADVWLHVYLCAEDLEHGLAWLSGRGEVVWVKPMLLQELHNAVASIIVETGGLSRDANLNASAQARPFWARGILGNREVVAITDTGLDLRLCSFLDETRQSYLFPNNILPLAGNMSEIKAGLFPEHRKVVQYLMPATATFGDIDAGHGTAAAATVAASTGATSDPSFRNAPSTGAAPMARLSVFQAGFTSSISATNVYTTPAPNKVLPTHMRCGARIGSDSWGNLGLAGTAYDDTAAQYDRFAFQNPDWLSVVAAGNQGMNLMMPGGTVSSPANAKNTLAIGASLNQVAPDISSTVARDQFLLSLWDTVANTPVGQATAFHPFTGPANGYTRWINLLLNVTAAPNKMIEVVNADPPHACTDLVGGTAVYGGKIVLIDQSLTVKCTSTIRLGKALNAGTGAVAAILIQGNDDVVPRGAQPGTGTFTTITKAHGQWLKTNMAANPGKPLRLTYYNNVTAAPVNGFGINAIADTSSYGPTADGRIKPDLVAPGGQHMHDGDHSSQRDGFYPEGSSTSGNAANFTPSGMLLKAVAIAGAEDLQGGFARNWGAPIAAAPNGVQGWGRLDLSSSVPLPGLIAPGTRLQVADRGSFVRTANGTSVTLRGVRATADGFLTAVLVWHDFPAALTNPNQLVNDLDLLYEISNNGTRMPLPANRDTTNNVERVRVPVKKGDAVTFYVQATNLRQALLTTDPDVALPQRWAFAVIGPFGGVLETILNPSFLIPPKFSTTVAGIGLGNPFMLKLAEGRCARISGAGALIAATDCSLNWDMRFTLSEVPIYSIQRTRLSTNTPDGTQRCLTVPGDNQTTNIRLEQWSCTVGENQTFELVPVAGFANNYYVKTTRGRCLTTFNNATVAGTPVVLGNCANTGFFRFVLAELSSGGTRLPRVRPVDIGRPGMPNPQGYRYNIKDGLNRCLTVGGVTAGSAATFAPCDGTPAQDMALFNPSQDTLTYRIVPQPVWSATLGPRFTLDVPPAPATPITLGAWNSADKGQDLVLSTLPPYMRFTVGWSVQGGTPECPRPVGWCTTGVLIRVYCGDDDPKSWVCLDAATGWRGVVRPSRGCSTADSETGWPTADYRLCPEYLPGLVYDARVTLAPSNLTGQIWYTPNAGDTAPGGFSTFTTTFRLQPAQAGVQPGLDMACDNRCDIYLDGVRVAGSPVEWVNFNVTRRINLGSVQTSRTYQITVVAANFPATTRNPAGMRAVLKDQSNNNLTTLTNWLIADEWSALSIHPTSDACPETITQCSRGISPRCGLYRSPYASDWDIRWPCNRLWSTSRNFVFMIRRNGDFELYYSTDGVLPWGPAVWSYNSRGPNRSLVLRSDGVWVVPSAPGVGSFTFGSIRAQTGSGTATSYYRMTVTDAGVVTLTDGFAGTVVWDSGRLEGNRDNWMTELTTTLSPRFLQAPCATSVSVCATPGMQTEPWRVERNILAPINRASAIDIGNVHGAEHCAYLCGLRYDGSCTAWVYVRDTRVCTIARAPLISGGTQRTVPGTDSGLPQGISAGRRTDYLSASSGTSAYRCGLYAGMGPCSYLWSEDGSHMAKLEADGKLCIYSLAAGLKWCSNTQGPYTSAFIDTIGRLVLSAAVSGIGPATNITSDSFGTSAKSAQVASLSPFRLVLANDGYLNIINAVNELAWTSQSGICNSHPPTWCSQSTERRLLVNCDADNIPDWVCTDVTNNRTGVIRSAVPGNPSANCNWYNEVTGYPNAAGNGGAFCPNYLGWLDPSSFTWVTVPWTCNRIYSPSKRYALMVRGHWLTTYDMNSSPTAPTGIRFLQTSMVSPISSLQVNTDGTWCIVRQDSQKECSWTLAPGGARPQYAGVENGPFRVEVSDAGYWAVFNKNGDEAWSSLNACQSPTATPMRSWCPAPAMLVHANCDVDAASIVNPTAAGYTTTYADDGVCMDLSTGAIGAALSSRSCSYDATSTDWPAATYSDCPAAIPAMVPSLTTSNPNCTADAPLTACAGPAGQACSIASNLPCNTVRSPNGGLQLRMMDSGWLGVFELGDAKSWISPVTSNGSARNFVLSANGAWVVTNPRLLANPLVRTSAAAGPFRLAVDEADGSVSVRSAAGEEVYTTAPVCPKPATFCADGTLSLVECGDGGARDWVCTTRAGMRYVITSGRGCEANDLNTGYPYAPNYFCPMVFATDVNHVLMNTKITRTCPTEVTTCASPAAEVSVPCGLYANPGSGPWPCARLDSPSRQYYLVMRPNGGNLEVADSHDDTVVWSSNTAGSGAKTLQVLRNGTWALVRLDGSPVLRSVDPTTGTSYPTYAGDALGPFRLHLGDDGSLALLNRNNKEAWTSRRACVPSDGGGSWCAGGGDTLFTLDCDGDGLTDAACRTAAGGQLTLLSTRQCRTSSTSAPSYQCPAVFLSDPLGPDPFGFDLIVSWLNTTNARRSIIFGRPPVLTGVHEGDNAAATPLAASFESVMFKSNDGLPLPENGNYWACLRRRVDPVIPSPSSLFVRYASFGLELSGTLRDRGFMRLESLPTTTTYCQPTDPGFVFTTTYARPPPPPPPPPPR</sequence>
<dbReference type="Gene3D" id="2.80.10.50">
    <property type="match status" value="1"/>
</dbReference>
<evidence type="ECO:0000259" key="4">
    <source>
        <dbReference type="Pfam" id="PF00082"/>
    </source>
</evidence>
<dbReference type="EMBL" id="JAEHOE010000128">
    <property type="protein sequence ID" value="KAG2485491.1"/>
    <property type="molecule type" value="Genomic_DNA"/>
</dbReference>
<keyword evidence="6" id="KW-1185">Reference proteome</keyword>
<comment type="caution">
    <text evidence="5">The sequence shown here is derived from an EMBL/GenBank/DDBJ whole genome shotgun (WGS) entry which is preliminary data.</text>
</comment>
<dbReference type="Gene3D" id="2.90.10.30">
    <property type="match status" value="3"/>
</dbReference>
<proteinExistence type="inferred from homology"/>
<reference evidence="5" key="1">
    <citation type="journal article" date="2020" name="bioRxiv">
        <title>Comparative genomics of Chlamydomonas.</title>
        <authorList>
            <person name="Craig R.J."/>
            <person name="Hasan A.R."/>
            <person name="Ness R.W."/>
            <person name="Keightley P.D."/>
        </authorList>
    </citation>
    <scope>NUCLEOTIDE SEQUENCE</scope>
    <source>
        <strain evidence="5">CCAP 11/70</strain>
    </source>
</reference>
<dbReference type="SUPFAM" id="SSF51110">
    <property type="entry name" value="alpha-D-mannose-specific plant lectins"/>
    <property type="match status" value="1"/>
</dbReference>
<feature type="signal peptide" evidence="3">
    <location>
        <begin position="1"/>
        <end position="29"/>
    </location>
</feature>
<protein>
    <recommendedName>
        <fullName evidence="4">Peptidase S8/S53 domain-containing protein</fullName>
    </recommendedName>
</protein>
<dbReference type="InterPro" id="IPR008979">
    <property type="entry name" value="Galactose-bd-like_sf"/>
</dbReference>
<dbReference type="OrthoDB" id="545077at2759"/>
<dbReference type="SUPFAM" id="SSF49785">
    <property type="entry name" value="Galactose-binding domain-like"/>
    <property type="match status" value="1"/>
</dbReference>
<dbReference type="Gene3D" id="3.40.50.200">
    <property type="entry name" value="Peptidase S8/S53 domain"/>
    <property type="match status" value="2"/>
</dbReference>
<dbReference type="PROSITE" id="PS50231">
    <property type="entry name" value="RICIN_B_LECTIN"/>
    <property type="match status" value="1"/>
</dbReference>
<dbReference type="PANTHER" id="PTHR43399">
    <property type="entry name" value="SUBTILISIN-RELATED"/>
    <property type="match status" value="1"/>
</dbReference>
<dbReference type="InterPro" id="IPR036426">
    <property type="entry name" value="Bulb-type_lectin_dom_sf"/>
</dbReference>
<dbReference type="GO" id="GO:0004252">
    <property type="term" value="F:serine-type endopeptidase activity"/>
    <property type="evidence" value="ECO:0007669"/>
    <property type="project" value="InterPro"/>
</dbReference>
<dbReference type="SUPFAM" id="SSF50370">
    <property type="entry name" value="Ricin B-like lectins"/>
    <property type="match status" value="1"/>
</dbReference>
<feature type="region of interest" description="Disordered" evidence="2">
    <location>
        <begin position="195"/>
        <end position="214"/>
    </location>
</feature>
<evidence type="ECO:0000256" key="1">
    <source>
        <dbReference type="ARBA" id="ARBA00011073"/>
    </source>
</evidence>
<evidence type="ECO:0000256" key="2">
    <source>
        <dbReference type="SAM" id="MobiDB-lite"/>
    </source>
</evidence>
<dbReference type="InterPro" id="IPR036852">
    <property type="entry name" value="Peptidase_S8/S53_dom_sf"/>
</dbReference>
<dbReference type="Pfam" id="PF00082">
    <property type="entry name" value="Peptidase_S8"/>
    <property type="match status" value="1"/>
</dbReference>
<dbReference type="Gene3D" id="2.60.120.380">
    <property type="match status" value="1"/>
</dbReference>
<dbReference type="PANTHER" id="PTHR43399:SF4">
    <property type="entry name" value="CELL WALL-ASSOCIATED PROTEASE"/>
    <property type="match status" value="1"/>
</dbReference>
<comment type="similarity">
    <text evidence="1">Belongs to the peptidase S8 family.</text>
</comment>
<feature type="region of interest" description="Disordered" evidence="2">
    <location>
        <begin position="764"/>
        <end position="790"/>
    </location>
</feature>
<feature type="compositionally biased region" description="Basic and acidic residues" evidence="2">
    <location>
        <begin position="769"/>
        <end position="778"/>
    </location>
</feature>
<dbReference type="InterPro" id="IPR000209">
    <property type="entry name" value="Peptidase_S8/S53_dom"/>
</dbReference>
<evidence type="ECO:0000313" key="5">
    <source>
        <dbReference type="EMBL" id="KAG2485491.1"/>
    </source>
</evidence>
<dbReference type="Proteomes" id="UP000612055">
    <property type="component" value="Unassembled WGS sequence"/>
</dbReference>
<name>A0A835XKG5_9CHLO</name>
<keyword evidence="3" id="KW-0732">Signal</keyword>
<dbReference type="SUPFAM" id="SSF52743">
    <property type="entry name" value="Subtilisin-like"/>
    <property type="match status" value="1"/>
</dbReference>
<evidence type="ECO:0000256" key="3">
    <source>
        <dbReference type="SAM" id="SignalP"/>
    </source>
</evidence>
<dbReference type="GO" id="GO:0006508">
    <property type="term" value="P:proteolysis"/>
    <property type="evidence" value="ECO:0007669"/>
    <property type="project" value="InterPro"/>
</dbReference>
<feature type="chain" id="PRO_5032560709" description="Peptidase S8/S53 domain-containing protein" evidence="3">
    <location>
        <begin position="30"/>
        <end position="2789"/>
    </location>
</feature>
<dbReference type="InterPro" id="IPR035992">
    <property type="entry name" value="Ricin_B-like_lectins"/>
</dbReference>
<feature type="domain" description="Peptidase S8/S53" evidence="4">
    <location>
        <begin position="352"/>
        <end position="795"/>
    </location>
</feature>
<dbReference type="InterPro" id="IPR051048">
    <property type="entry name" value="Peptidase_S8/S53_subtilisin"/>
</dbReference>
<organism evidence="5 6">
    <name type="scientific">Edaphochlamys debaryana</name>
    <dbReference type="NCBI Taxonomy" id="47281"/>
    <lineage>
        <taxon>Eukaryota</taxon>
        <taxon>Viridiplantae</taxon>
        <taxon>Chlorophyta</taxon>
        <taxon>core chlorophytes</taxon>
        <taxon>Chlorophyceae</taxon>
        <taxon>CS clade</taxon>
        <taxon>Chlamydomonadales</taxon>
        <taxon>Chlamydomonadales incertae sedis</taxon>
        <taxon>Edaphochlamys</taxon>
    </lineage>
</organism>